<comment type="caution">
    <text evidence="1">The sequence shown here is derived from an EMBL/GenBank/DDBJ whole genome shotgun (WGS) entry which is preliminary data.</text>
</comment>
<accession>A0ACC3BUA9</accession>
<reference evidence="1" key="1">
    <citation type="submission" date="2019-11" db="EMBL/GenBank/DDBJ databases">
        <title>Nori genome reveals adaptations in red seaweeds to the harsh intertidal environment.</title>
        <authorList>
            <person name="Wang D."/>
            <person name="Mao Y."/>
        </authorList>
    </citation>
    <scope>NUCLEOTIDE SEQUENCE</scope>
    <source>
        <tissue evidence="1">Gametophyte</tissue>
    </source>
</reference>
<keyword evidence="2" id="KW-1185">Reference proteome</keyword>
<dbReference type="EMBL" id="CM020618">
    <property type="protein sequence ID" value="KAK1861457.1"/>
    <property type="molecule type" value="Genomic_DNA"/>
</dbReference>
<proteinExistence type="predicted"/>
<name>A0ACC3BUA9_PYRYE</name>
<organism evidence="1 2">
    <name type="scientific">Pyropia yezoensis</name>
    <name type="common">Susabi-nori</name>
    <name type="synonym">Porphyra yezoensis</name>
    <dbReference type="NCBI Taxonomy" id="2788"/>
    <lineage>
        <taxon>Eukaryota</taxon>
        <taxon>Rhodophyta</taxon>
        <taxon>Bangiophyceae</taxon>
        <taxon>Bangiales</taxon>
        <taxon>Bangiaceae</taxon>
        <taxon>Pyropia</taxon>
    </lineage>
</organism>
<gene>
    <name evidence="1" type="ORF">I4F81_004041</name>
</gene>
<evidence type="ECO:0000313" key="2">
    <source>
        <dbReference type="Proteomes" id="UP000798662"/>
    </source>
</evidence>
<dbReference type="Proteomes" id="UP000798662">
    <property type="component" value="Chromosome 1"/>
</dbReference>
<protein>
    <submittedName>
        <fullName evidence="1">Uncharacterized protein</fullName>
    </submittedName>
</protein>
<sequence>MWAFLSSLAKMLFHAFTEHCESKIARPSTWAQTTTAVVLHACVGVFRHEAAALLAGRLGPGPVPLLAVAARPVAAADTTSTTAMGKKAKKPAAKAAAAADDVDDLDALLADLAGGGGGGGGKAAAPATKPAAAPAKPEDGGAAGDDGDGDGDGDGEKELTAAQKKRLKKKQAAAKAKAAPAASDAGGKATAGGAGAPKKKESAAVRRMREAVEAQRAAEEAAAAAAAAEAARVAEEERRAVEAAEQAAAIKAAKKEADRARREQLRKEGKLLSKTERARQERAAQFREQLEASGAIPAAAGDGTDGKKKKVVYGSKKGGRGKGATATGKAAAAAEAATVAAAAAEAEESEDDWEATAEAIVSNVSGIALPSAPEEDEELAAAEAEAAAAFSTLNVKSPDEDDTRGGGKRSTKKGAPKRPAGAKAAKAAKAAAKAAAAAANGGSSSESDGSDDDSSGSSGSDSDSDSDSSGSSDRRGPTAAAVAAKRRAELAAARAERAAAAQDARSPDRLRSPIVCILGHVDTGKTKILDKIRKTNVQDGEAGGITQQIGATFFPLDAVKRETSKLALGRALEHNIPALLIIDTPGHESFTNLRSRGSSLCDIAILVVDIMHGLEPQTMESIELLKQRKTPFIVALNKVDRLYDWKAKPMTPVIEALPAQKRHVQDEFKRRLAETKVAFAELGFNSEVYWENDDVRGQVSLVPTSAISGEGIPDLLYLLVSLTQNLMRDRLMWTTHVECTVLEVKMIEGLGTTIDVILTGGTLKEGDTIVVCGLDGAIVTTVRALLTPHPMKEMRVKGQFLRHGSIEAAQGIKISADGLDRAVAGTQLLITEDGGSEEELDLLRDEVMKDFATILTAVDKSGLGVYVQASTLGSLEALLSFLKSSNIPVAGLNIGPVHKKDIVKASTMLERKKKEYATVLAFDVPVEREARELAEELDMRIFTADIIYHLFDQFTAYMDDIREQQRDAAAEEVVFPSICRIIPQMVFNKKNPIVLGVDVEAGILRVQTPLVVKLPTGAWLDIGRVASIELAKKSVTTAKKGESVAIKVVCKNENLMFGRHFDGTQPLVSKMSRKAIDLLKLNFRDELGKDDWRLVVKLKGMFGIE</sequence>
<evidence type="ECO:0000313" key="1">
    <source>
        <dbReference type="EMBL" id="KAK1861457.1"/>
    </source>
</evidence>